<evidence type="ECO:0000313" key="4">
    <source>
        <dbReference type="EMBL" id="GAA4180042.1"/>
    </source>
</evidence>
<comment type="caution">
    <text evidence="4">The sequence shown here is derived from an EMBL/GenBank/DDBJ whole genome shotgun (WGS) entry which is preliminary data.</text>
</comment>
<organism evidence="4 5">
    <name type="scientific">Gryllotalpicola koreensis</name>
    <dbReference type="NCBI Taxonomy" id="993086"/>
    <lineage>
        <taxon>Bacteria</taxon>
        <taxon>Bacillati</taxon>
        <taxon>Actinomycetota</taxon>
        <taxon>Actinomycetes</taxon>
        <taxon>Micrococcales</taxon>
        <taxon>Microbacteriaceae</taxon>
        <taxon>Gryllotalpicola</taxon>
    </lineage>
</organism>
<dbReference type="PRINTS" id="PR00455">
    <property type="entry name" value="HTHTETR"/>
</dbReference>
<dbReference type="PROSITE" id="PS50977">
    <property type="entry name" value="HTH_TETR_2"/>
    <property type="match status" value="1"/>
</dbReference>
<proteinExistence type="predicted"/>
<dbReference type="InterPro" id="IPR009057">
    <property type="entry name" value="Homeodomain-like_sf"/>
</dbReference>
<evidence type="ECO:0000259" key="3">
    <source>
        <dbReference type="PROSITE" id="PS50977"/>
    </source>
</evidence>
<dbReference type="Gene3D" id="1.10.357.10">
    <property type="entry name" value="Tetracycline Repressor, domain 2"/>
    <property type="match status" value="1"/>
</dbReference>
<reference evidence="5" key="1">
    <citation type="journal article" date="2019" name="Int. J. Syst. Evol. Microbiol.">
        <title>The Global Catalogue of Microorganisms (GCM) 10K type strain sequencing project: providing services to taxonomists for standard genome sequencing and annotation.</title>
        <authorList>
            <consortium name="The Broad Institute Genomics Platform"/>
            <consortium name="The Broad Institute Genome Sequencing Center for Infectious Disease"/>
            <person name="Wu L."/>
            <person name="Ma J."/>
        </authorList>
    </citation>
    <scope>NUCLEOTIDE SEQUENCE [LARGE SCALE GENOMIC DNA]</scope>
    <source>
        <strain evidence="5">JCM 17591</strain>
    </source>
</reference>
<feature type="DNA-binding region" description="H-T-H motif" evidence="2">
    <location>
        <begin position="44"/>
        <end position="63"/>
    </location>
</feature>
<dbReference type="Pfam" id="PF14246">
    <property type="entry name" value="TetR_C_7"/>
    <property type="match status" value="1"/>
</dbReference>
<dbReference type="SUPFAM" id="SSF46689">
    <property type="entry name" value="Homeodomain-like"/>
    <property type="match status" value="1"/>
</dbReference>
<dbReference type="InterPro" id="IPR001647">
    <property type="entry name" value="HTH_TetR"/>
</dbReference>
<dbReference type="InterPro" id="IPR050109">
    <property type="entry name" value="HTH-type_TetR-like_transc_reg"/>
</dbReference>
<dbReference type="InterPro" id="IPR039536">
    <property type="entry name" value="TetR_C_Proteobacteria"/>
</dbReference>
<dbReference type="PANTHER" id="PTHR30055">
    <property type="entry name" value="HTH-TYPE TRANSCRIPTIONAL REGULATOR RUTR"/>
    <property type="match status" value="1"/>
</dbReference>
<keyword evidence="5" id="KW-1185">Reference proteome</keyword>
<sequence length="222" mass="23318">MTSTSAAAVATPEKPIRDGNAAKRAAILAAARELFVRDGVERTSMDAVATRAGVSKRTVYDYYGDKRGLLLGVIESAGESLVRTLRGALDAHLSDAAEIADVAGLERALVDFAIELGASMIGSSDYAAVLGLISENGAQLAELEDHPLAVAPEEALAERLAHFARAGLLNAPDPRLAADHFNGLTTLLAVNLPASARNDATRIRQVMVDGAHAFMRAYGRRG</sequence>
<keyword evidence="1 2" id="KW-0238">DNA-binding</keyword>
<evidence type="ECO:0000256" key="2">
    <source>
        <dbReference type="PROSITE-ProRule" id="PRU00335"/>
    </source>
</evidence>
<dbReference type="RefSeq" id="WP_344756522.1">
    <property type="nucleotide sequence ID" value="NZ_BAABBW010000005.1"/>
</dbReference>
<name>A0ABP8A977_9MICO</name>
<evidence type="ECO:0000256" key="1">
    <source>
        <dbReference type="ARBA" id="ARBA00023125"/>
    </source>
</evidence>
<protein>
    <submittedName>
        <fullName evidence="4">TetR/AcrR family transcriptional regulator</fullName>
    </submittedName>
</protein>
<evidence type="ECO:0000313" key="5">
    <source>
        <dbReference type="Proteomes" id="UP001501079"/>
    </source>
</evidence>
<dbReference type="PANTHER" id="PTHR30055:SF146">
    <property type="entry name" value="HTH-TYPE TRANSCRIPTIONAL DUAL REGULATOR CECR"/>
    <property type="match status" value="1"/>
</dbReference>
<gene>
    <name evidence="4" type="ORF">GCM10022287_33350</name>
</gene>
<dbReference type="Proteomes" id="UP001501079">
    <property type="component" value="Unassembled WGS sequence"/>
</dbReference>
<feature type="domain" description="HTH tetR-type" evidence="3">
    <location>
        <begin position="21"/>
        <end position="81"/>
    </location>
</feature>
<dbReference type="Pfam" id="PF00440">
    <property type="entry name" value="TetR_N"/>
    <property type="match status" value="1"/>
</dbReference>
<accession>A0ABP8A977</accession>
<dbReference type="EMBL" id="BAABBW010000005">
    <property type="protein sequence ID" value="GAA4180042.1"/>
    <property type="molecule type" value="Genomic_DNA"/>
</dbReference>